<dbReference type="Proteomes" id="UP001461498">
    <property type="component" value="Unassembled WGS sequence"/>
</dbReference>
<comment type="caution">
    <text evidence="1">The sequence shown here is derived from an EMBL/GenBank/DDBJ whole genome shotgun (WGS) entry which is preliminary data.</text>
</comment>
<evidence type="ECO:0000313" key="2">
    <source>
        <dbReference type="Proteomes" id="UP001461498"/>
    </source>
</evidence>
<proteinExistence type="predicted"/>
<dbReference type="AlphaFoldDB" id="A0AAW1CI65"/>
<evidence type="ECO:0000313" key="1">
    <source>
        <dbReference type="EMBL" id="KAK9498184.1"/>
    </source>
</evidence>
<evidence type="ECO:0008006" key="3">
    <source>
        <dbReference type="Google" id="ProtNLM"/>
    </source>
</evidence>
<keyword evidence="2" id="KW-1185">Reference proteome</keyword>
<reference evidence="1 2" key="1">
    <citation type="submission" date="2022-12" db="EMBL/GenBank/DDBJ databases">
        <title>Chromosome-level genome assembly of true bugs.</title>
        <authorList>
            <person name="Ma L."/>
            <person name="Li H."/>
        </authorList>
    </citation>
    <scope>NUCLEOTIDE SEQUENCE [LARGE SCALE GENOMIC DNA]</scope>
    <source>
        <strain evidence="1">Lab_2022b</strain>
    </source>
</reference>
<organism evidence="1 2">
    <name type="scientific">Rhynocoris fuscipes</name>
    <dbReference type="NCBI Taxonomy" id="488301"/>
    <lineage>
        <taxon>Eukaryota</taxon>
        <taxon>Metazoa</taxon>
        <taxon>Ecdysozoa</taxon>
        <taxon>Arthropoda</taxon>
        <taxon>Hexapoda</taxon>
        <taxon>Insecta</taxon>
        <taxon>Pterygota</taxon>
        <taxon>Neoptera</taxon>
        <taxon>Paraneoptera</taxon>
        <taxon>Hemiptera</taxon>
        <taxon>Heteroptera</taxon>
        <taxon>Panheteroptera</taxon>
        <taxon>Cimicomorpha</taxon>
        <taxon>Reduviidae</taxon>
        <taxon>Harpactorinae</taxon>
        <taxon>Harpactorini</taxon>
        <taxon>Rhynocoris</taxon>
    </lineage>
</organism>
<sequence length="222" mass="24712">MMLSKPITTYHISPQPSGKLIGMMLSKLITTYHISPQPSGKLIGMMLSKLITTYHISPQPSGKLIGMMLSKPITTYHISPQPSGKLIGMMLSKLITTYHISPQPSGKLIGMMLSKLITTYHISPQPSASFYLTSILWQSLAFTSQLPCSVRERWKAQTRYLKANQQNKPSNLLQTKIKTSSQRDTINYLPAITISTNLKHSFNSTLLNSTISSTVIIKFTNI</sequence>
<protein>
    <recommendedName>
        <fullName evidence="3">NADH dehydrogenase subunit 6</fullName>
    </recommendedName>
</protein>
<name>A0AAW1CI65_9HEMI</name>
<dbReference type="EMBL" id="JAPXFL010000013">
    <property type="protein sequence ID" value="KAK9498184.1"/>
    <property type="molecule type" value="Genomic_DNA"/>
</dbReference>
<gene>
    <name evidence="1" type="ORF">O3M35_004056</name>
</gene>
<accession>A0AAW1CI65</accession>